<organism evidence="4 5">
    <name type="scientific">Cylindrospermopsis raciborskii CENA303</name>
    <dbReference type="NCBI Taxonomy" id="1170769"/>
    <lineage>
        <taxon>Bacteria</taxon>
        <taxon>Bacillati</taxon>
        <taxon>Cyanobacteriota</taxon>
        <taxon>Cyanophyceae</taxon>
        <taxon>Nostocales</taxon>
        <taxon>Aphanizomenonaceae</taxon>
        <taxon>Cylindrospermopsis</taxon>
    </lineage>
</organism>
<sequence>MTIYFYKVWEPYGCFSNFSPHPIEIHGVYWATVEHYYQAQKFVHTEDNVIIPLIRSAPTPEMAAALGRCETRKSRPDWNLIKIDVMKTAVWQKFLSHQEIQEVLLGTGDETLVENSPIDYFWGCGADKTGENHLGKILMGIRNQIRFGLRRN</sequence>
<gene>
    <name evidence="4" type="ORF">B7O87_09410</name>
</gene>
<feature type="domain" description="NADAR" evidence="3">
    <location>
        <begin position="4"/>
        <end position="146"/>
    </location>
</feature>
<comment type="catalytic activity">
    <reaction evidence="1">
        <text>5-amino-6-(5-phospho-D-ribosylamino)uracil + H2O = 5,6-diaminouracil + D-ribose 5-phosphate</text>
        <dbReference type="Rhea" id="RHEA:55020"/>
        <dbReference type="ChEBI" id="CHEBI:15377"/>
        <dbReference type="ChEBI" id="CHEBI:46252"/>
        <dbReference type="ChEBI" id="CHEBI:58453"/>
        <dbReference type="ChEBI" id="CHEBI:78346"/>
    </reaction>
</comment>
<dbReference type="InterPro" id="IPR012816">
    <property type="entry name" value="NADAR"/>
</dbReference>
<evidence type="ECO:0000256" key="1">
    <source>
        <dbReference type="ARBA" id="ARBA00000022"/>
    </source>
</evidence>
<comment type="catalytic activity">
    <reaction evidence="2">
        <text>2,5-diamino-6-hydroxy-4-(5-phosphoribosylamino)-pyrimidine + H2O = 2,5,6-triamino-4-hydroxypyrimidine + D-ribose 5-phosphate</text>
        <dbReference type="Rhea" id="RHEA:23436"/>
        <dbReference type="ChEBI" id="CHEBI:15377"/>
        <dbReference type="ChEBI" id="CHEBI:58614"/>
        <dbReference type="ChEBI" id="CHEBI:78346"/>
        <dbReference type="ChEBI" id="CHEBI:137796"/>
    </reaction>
</comment>
<dbReference type="Gene3D" id="1.10.357.40">
    <property type="entry name" value="YbiA-like"/>
    <property type="match status" value="1"/>
</dbReference>
<evidence type="ECO:0000313" key="4">
    <source>
        <dbReference type="EMBL" id="OSO90566.1"/>
    </source>
</evidence>
<dbReference type="RefSeq" id="WP_009343645.1">
    <property type="nucleotide sequence ID" value="NZ_NBYN01000045.1"/>
</dbReference>
<protein>
    <submittedName>
        <fullName evidence="4">Swarming motility protein ybiA</fullName>
    </submittedName>
</protein>
<dbReference type="InterPro" id="IPR037238">
    <property type="entry name" value="YbiA-like_sf"/>
</dbReference>
<dbReference type="SUPFAM" id="SSF143990">
    <property type="entry name" value="YbiA-like"/>
    <property type="match status" value="1"/>
</dbReference>
<proteinExistence type="predicted"/>
<comment type="caution">
    <text evidence="4">The sequence shown here is derived from an EMBL/GenBank/DDBJ whole genome shotgun (WGS) entry which is preliminary data.</text>
</comment>
<reference evidence="5" key="1">
    <citation type="submission" date="2017-04" db="EMBL/GenBank/DDBJ databases">
        <authorList>
            <person name="Abreu V.A."/>
            <person name="Popin R.V."/>
            <person name="Rigonato J."/>
            <person name="Andreote A.P."/>
            <person name="Schaker P.C."/>
            <person name="Hoff-Risseti C."/>
            <person name="Alvarenga D.O."/>
            <person name="Varani A.M."/>
            <person name="Fiore M.F."/>
        </authorList>
    </citation>
    <scope>NUCLEOTIDE SEQUENCE [LARGE SCALE GENOMIC DNA]</scope>
    <source>
        <strain evidence="5">CENA303</strain>
    </source>
</reference>
<accession>A0A1X4G6D6</accession>
<evidence type="ECO:0000256" key="2">
    <source>
        <dbReference type="ARBA" id="ARBA00000751"/>
    </source>
</evidence>
<evidence type="ECO:0000313" key="5">
    <source>
        <dbReference type="Proteomes" id="UP000192997"/>
    </source>
</evidence>
<dbReference type="AlphaFoldDB" id="A0A1X4G6D6"/>
<dbReference type="EMBL" id="NBYN01000045">
    <property type="protein sequence ID" value="OSO90566.1"/>
    <property type="molecule type" value="Genomic_DNA"/>
</dbReference>
<dbReference type="Proteomes" id="UP000192997">
    <property type="component" value="Unassembled WGS sequence"/>
</dbReference>
<dbReference type="NCBIfam" id="TIGR02464">
    <property type="entry name" value="ribofla_fusion"/>
    <property type="match status" value="1"/>
</dbReference>
<dbReference type="CDD" id="cd15457">
    <property type="entry name" value="NADAR"/>
    <property type="match status" value="1"/>
</dbReference>
<evidence type="ECO:0000259" key="3">
    <source>
        <dbReference type="Pfam" id="PF08719"/>
    </source>
</evidence>
<dbReference type="Pfam" id="PF08719">
    <property type="entry name" value="NADAR"/>
    <property type="match status" value="1"/>
</dbReference>
<name>A0A1X4G6D6_9CYAN</name>